<name>A0A8S3QNT1_MYTED</name>
<keyword evidence="2" id="KW-1185">Reference proteome</keyword>
<dbReference type="OrthoDB" id="6629108at2759"/>
<dbReference type="EMBL" id="CAJPWZ010000544">
    <property type="protein sequence ID" value="CAG2196115.1"/>
    <property type="molecule type" value="Genomic_DNA"/>
</dbReference>
<evidence type="ECO:0000313" key="2">
    <source>
        <dbReference type="Proteomes" id="UP000683360"/>
    </source>
</evidence>
<reference evidence="1" key="1">
    <citation type="submission" date="2021-03" db="EMBL/GenBank/DDBJ databases">
        <authorList>
            <person name="Bekaert M."/>
        </authorList>
    </citation>
    <scope>NUCLEOTIDE SEQUENCE</scope>
</reference>
<sequence>MEGLNLACFDPLSQQPAADYVQSVMFQIIVGSRMTTAADIHTENNVSKNKEKVANVGTKHCLSQDPNSKRDNLKLDGTSYANVVKTSTDPTTYDDSLVIRNLPETETENVVNKVISVFKDGLRLKDIQVVSAERKKTANNKKHGVVVVKLQSGADNRKVMKKKRELKKSRNFEDVFIETIYRKHRS</sequence>
<proteinExistence type="predicted"/>
<evidence type="ECO:0000313" key="1">
    <source>
        <dbReference type="EMBL" id="CAG2196115.1"/>
    </source>
</evidence>
<gene>
    <name evidence="1" type="ORF">MEDL_11013</name>
</gene>
<dbReference type="Proteomes" id="UP000683360">
    <property type="component" value="Unassembled WGS sequence"/>
</dbReference>
<organism evidence="1 2">
    <name type="scientific">Mytilus edulis</name>
    <name type="common">Blue mussel</name>
    <dbReference type="NCBI Taxonomy" id="6550"/>
    <lineage>
        <taxon>Eukaryota</taxon>
        <taxon>Metazoa</taxon>
        <taxon>Spiralia</taxon>
        <taxon>Lophotrochozoa</taxon>
        <taxon>Mollusca</taxon>
        <taxon>Bivalvia</taxon>
        <taxon>Autobranchia</taxon>
        <taxon>Pteriomorphia</taxon>
        <taxon>Mytilida</taxon>
        <taxon>Mytiloidea</taxon>
        <taxon>Mytilidae</taxon>
        <taxon>Mytilinae</taxon>
        <taxon>Mytilus</taxon>
    </lineage>
</organism>
<protein>
    <submittedName>
        <fullName evidence="1">LRFN5</fullName>
    </submittedName>
</protein>
<accession>A0A8S3QNT1</accession>
<comment type="caution">
    <text evidence="1">The sequence shown here is derived from an EMBL/GenBank/DDBJ whole genome shotgun (WGS) entry which is preliminary data.</text>
</comment>
<dbReference type="AlphaFoldDB" id="A0A8S3QNT1"/>